<feature type="compositionally biased region" description="Low complexity" evidence="7">
    <location>
        <begin position="71"/>
        <end position="95"/>
    </location>
</feature>
<dbReference type="PANTHER" id="PTHR24351">
    <property type="entry name" value="RIBOSOMAL PROTEIN S6 KINASE"/>
    <property type="match status" value="1"/>
</dbReference>
<accession>A0A9W6TS58</accession>
<organism evidence="9 10">
    <name type="scientific">Phytophthora lilii</name>
    <dbReference type="NCBI Taxonomy" id="2077276"/>
    <lineage>
        <taxon>Eukaryota</taxon>
        <taxon>Sar</taxon>
        <taxon>Stramenopiles</taxon>
        <taxon>Oomycota</taxon>
        <taxon>Peronosporomycetes</taxon>
        <taxon>Peronosporales</taxon>
        <taxon>Peronosporaceae</taxon>
        <taxon>Phytophthora</taxon>
    </lineage>
</organism>
<dbReference type="InterPro" id="IPR017441">
    <property type="entry name" value="Protein_kinase_ATP_BS"/>
</dbReference>
<evidence type="ECO:0000256" key="5">
    <source>
        <dbReference type="ARBA" id="ARBA00022840"/>
    </source>
</evidence>
<evidence type="ECO:0000259" key="8">
    <source>
        <dbReference type="PROSITE" id="PS50011"/>
    </source>
</evidence>
<reference evidence="9" key="1">
    <citation type="submission" date="2023-04" db="EMBL/GenBank/DDBJ databases">
        <title>Phytophthora lilii NBRC 32176.</title>
        <authorList>
            <person name="Ichikawa N."/>
            <person name="Sato H."/>
            <person name="Tonouchi N."/>
        </authorList>
    </citation>
    <scope>NUCLEOTIDE SEQUENCE</scope>
    <source>
        <strain evidence="9">NBRC 32176</strain>
    </source>
</reference>
<comment type="caution">
    <text evidence="9">The sequence shown here is derived from an EMBL/GenBank/DDBJ whole genome shotgun (WGS) entry which is preliminary data.</text>
</comment>
<evidence type="ECO:0000256" key="2">
    <source>
        <dbReference type="ARBA" id="ARBA00022679"/>
    </source>
</evidence>
<dbReference type="OrthoDB" id="63267at2759"/>
<feature type="binding site" evidence="6">
    <location>
        <position position="133"/>
    </location>
    <ligand>
        <name>ATP</name>
        <dbReference type="ChEBI" id="CHEBI:30616"/>
    </ligand>
</feature>
<evidence type="ECO:0000256" key="3">
    <source>
        <dbReference type="ARBA" id="ARBA00022741"/>
    </source>
</evidence>
<proteinExistence type="predicted"/>
<keyword evidence="1" id="KW-0723">Serine/threonine-protein kinase</keyword>
<dbReference type="PROSITE" id="PS50011">
    <property type="entry name" value="PROTEIN_KINASE_DOM"/>
    <property type="match status" value="1"/>
</dbReference>
<name>A0A9W6TS58_9STRA</name>
<evidence type="ECO:0000256" key="7">
    <source>
        <dbReference type="SAM" id="MobiDB-lite"/>
    </source>
</evidence>
<dbReference type="Gene3D" id="1.10.510.10">
    <property type="entry name" value="Transferase(Phosphotransferase) domain 1"/>
    <property type="match status" value="1"/>
</dbReference>
<gene>
    <name evidence="9" type="ORF">Plil01_000679700</name>
</gene>
<feature type="domain" description="Protein kinase" evidence="8">
    <location>
        <begin position="104"/>
        <end position="226"/>
    </location>
</feature>
<sequence>MPSTLTRAETEDFAAAEAPPQAPQVLGAASAASAASGAPRGAKKRHNQRRFTFKSLSRKHEPIAEAENEDALASPASSSSGSESTSSLSTETSVSKHPVGPQDFDLLCVIGQGAFGKVIQVRHQPTDEILAMKIVSNKYIVQHNSVAYLQAERDIMTKINHPFLISLRYAFQTESNVYLVMPFVAGGELFHHLHKEGLLLESSAKFYAAEMVLALEHLHSKGIIHR</sequence>
<dbReference type="PROSITE" id="PS00107">
    <property type="entry name" value="PROTEIN_KINASE_ATP"/>
    <property type="match status" value="1"/>
</dbReference>
<dbReference type="InterPro" id="IPR011009">
    <property type="entry name" value="Kinase-like_dom_sf"/>
</dbReference>
<evidence type="ECO:0000313" key="9">
    <source>
        <dbReference type="EMBL" id="GMF18242.1"/>
    </source>
</evidence>
<dbReference type="EMBL" id="BSXW01000311">
    <property type="protein sequence ID" value="GMF18242.1"/>
    <property type="molecule type" value="Genomic_DNA"/>
</dbReference>
<dbReference type="InterPro" id="IPR000719">
    <property type="entry name" value="Prot_kinase_dom"/>
</dbReference>
<keyword evidence="3 6" id="KW-0547">Nucleotide-binding</keyword>
<evidence type="ECO:0000256" key="4">
    <source>
        <dbReference type="ARBA" id="ARBA00022777"/>
    </source>
</evidence>
<dbReference type="Proteomes" id="UP001165083">
    <property type="component" value="Unassembled WGS sequence"/>
</dbReference>
<keyword evidence="2" id="KW-0808">Transferase</keyword>
<evidence type="ECO:0000256" key="1">
    <source>
        <dbReference type="ARBA" id="ARBA00022527"/>
    </source>
</evidence>
<dbReference type="AlphaFoldDB" id="A0A9W6TS58"/>
<dbReference type="SMART" id="SM00220">
    <property type="entry name" value="S_TKc"/>
    <property type="match status" value="1"/>
</dbReference>
<dbReference type="SUPFAM" id="SSF56112">
    <property type="entry name" value="Protein kinase-like (PK-like)"/>
    <property type="match status" value="1"/>
</dbReference>
<evidence type="ECO:0000256" key="6">
    <source>
        <dbReference type="PROSITE-ProRule" id="PRU10141"/>
    </source>
</evidence>
<dbReference type="Pfam" id="PF00069">
    <property type="entry name" value="Pkinase"/>
    <property type="match status" value="1"/>
</dbReference>
<keyword evidence="4" id="KW-0418">Kinase</keyword>
<keyword evidence="5 6" id="KW-0067">ATP-binding</keyword>
<dbReference type="GO" id="GO:0004674">
    <property type="term" value="F:protein serine/threonine kinase activity"/>
    <property type="evidence" value="ECO:0007669"/>
    <property type="project" value="UniProtKB-KW"/>
</dbReference>
<feature type="compositionally biased region" description="Basic residues" evidence="7">
    <location>
        <begin position="41"/>
        <end position="52"/>
    </location>
</feature>
<feature type="compositionally biased region" description="Low complexity" evidence="7">
    <location>
        <begin position="15"/>
        <end position="40"/>
    </location>
</feature>
<dbReference type="Gene3D" id="3.30.200.20">
    <property type="entry name" value="Phosphorylase Kinase, domain 1"/>
    <property type="match status" value="1"/>
</dbReference>
<protein>
    <submittedName>
        <fullName evidence="9">Unnamed protein product</fullName>
    </submittedName>
</protein>
<dbReference type="GO" id="GO:0005524">
    <property type="term" value="F:ATP binding"/>
    <property type="evidence" value="ECO:0007669"/>
    <property type="project" value="UniProtKB-UniRule"/>
</dbReference>
<dbReference type="FunFam" id="3.30.200.20:FF:000042">
    <property type="entry name" value="Aurora kinase A"/>
    <property type="match status" value="1"/>
</dbReference>
<feature type="region of interest" description="Disordered" evidence="7">
    <location>
        <begin position="1"/>
        <end position="97"/>
    </location>
</feature>
<keyword evidence="10" id="KW-1185">Reference proteome</keyword>
<evidence type="ECO:0000313" key="10">
    <source>
        <dbReference type="Proteomes" id="UP001165083"/>
    </source>
</evidence>